<reference evidence="2" key="1">
    <citation type="submission" date="2016-10" db="EMBL/GenBank/DDBJ databases">
        <authorList>
            <person name="Wibberg D."/>
        </authorList>
    </citation>
    <scope>NUCLEOTIDE SEQUENCE [LARGE SCALE GENOMIC DNA]</scope>
</reference>
<name>A0A1R3U6C6_9HYPH</name>
<proteinExistence type="predicted"/>
<dbReference type="EMBL" id="FMUE01000015">
    <property type="protein sequence ID" value="SCX34492.1"/>
    <property type="molecule type" value="Genomic_DNA"/>
</dbReference>
<dbReference type="AlphaFoldDB" id="A0A1R3U6C6"/>
<dbReference type="RefSeq" id="WP_244554487.1">
    <property type="nucleotide sequence ID" value="NZ_FMUE01000015.1"/>
</dbReference>
<organism evidence="1 2">
    <name type="scientific">Agrobacterium rosae</name>
    <dbReference type="NCBI Taxonomy" id="1972867"/>
    <lineage>
        <taxon>Bacteria</taxon>
        <taxon>Pseudomonadati</taxon>
        <taxon>Pseudomonadota</taxon>
        <taxon>Alphaproteobacteria</taxon>
        <taxon>Hyphomicrobiales</taxon>
        <taxon>Rhizobiaceae</taxon>
        <taxon>Rhizobium/Agrobacterium group</taxon>
        <taxon>Agrobacterium</taxon>
    </lineage>
</organism>
<sequence>MKMPKRKLSREELFALVWEKPTSEIAKELGLSDVAIGKLCTKLQVPKPPRGYWARMQAGQRPRRPALVAFREELDTKRRDELRAKTAESLSKLQRQFLEMALSDMNNRGAGIASPPGAKPLANLDRDVAAQILLLIQGRAQAWVEDGRIATRWGPSVRNSVAKLVERLLPMARQQLVVFETESKRTSFMADGPVIFVRLTVPLQERIAALSAMVSDQELQHVVMPLTAADHAWSTHHLYSPESHLFLDSWLCVSAREIWVEWNRKSWREEEPPERHATNRIGLREVMPVDFLSTSNKVLSPVVSRVAITPYADRLRALQEAERVHEMMSTAAYAMQREVPGEILSVVDRLWFGEERPFQAARDAFRHVETELERWDTELEAERSALARSILGIVPGDIVTSESRGKLLRLSVTGVTLYSGGSSVSFMVSGIRFRKDGTLGKLQETLNLSFTDEKHARR</sequence>
<protein>
    <submittedName>
        <fullName evidence="1">Uncharacterized protein</fullName>
    </submittedName>
</protein>
<evidence type="ECO:0000313" key="1">
    <source>
        <dbReference type="EMBL" id="SCX34492.1"/>
    </source>
</evidence>
<dbReference type="STRING" id="1907666.DSM25559_4491"/>
<evidence type="ECO:0000313" key="2">
    <source>
        <dbReference type="Proteomes" id="UP000187891"/>
    </source>
</evidence>
<gene>
    <name evidence="1" type="ORF">DSM25559_4491</name>
</gene>
<accession>A0A1R3U6C6</accession>
<dbReference type="Proteomes" id="UP000187891">
    <property type="component" value="Unassembled WGS sequence"/>
</dbReference>